<evidence type="ECO:0000313" key="3">
    <source>
        <dbReference type="Proteomes" id="UP001583193"/>
    </source>
</evidence>
<accession>A0ABR3X3M9</accession>
<gene>
    <name evidence="2" type="ORF">Plec18167_007441</name>
</gene>
<keyword evidence="3" id="KW-1185">Reference proteome</keyword>
<name>A0ABR3X3M9_9EURO</name>
<evidence type="ECO:0000256" key="1">
    <source>
        <dbReference type="SAM" id="MobiDB-lite"/>
    </source>
</evidence>
<proteinExistence type="predicted"/>
<dbReference type="Proteomes" id="UP001583193">
    <property type="component" value="Unassembled WGS sequence"/>
</dbReference>
<comment type="caution">
    <text evidence="2">The sequence shown here is derived from an EMBL/GenBank/DDBJ whole genome shotgun (WGS) entry which is preliminary data.</text>
</comment>
<feature type="compositionally biased region" description="Polar residues" evidence="1">
    <location>
        <begin position="88"/>
        <end position="102"/>
    </location>
</feature>
<protein>
    <submittedName>
        <fullName evidence="2">Uncharacterized protein</fullName>
    </submittedName>
</protein>
<dbReference type="EMBL" id="JAVDPF010000031">
    <property type="protein sequence ID" value="KAL1870307.1"/>
    <property type="molecule type" value="Genomic_DNA"/>
</dbReference>
<evidence type="ECO:0000313" key="2">
    <source>
        <dbReference type="EMBL" id="KAL1870307.1"/>
    </source>
</evidence>
<sequence length="158" mass="17720">MDTIRDATFAQILRWITGNKVFLYPEELPGFVVPEAYLNSDAAVPVDEEDSTPPSQPSESRPSISEKRENRPNGDINGDIDGDIEASRVSSRTHTATFSQERLQLDEEATLERRTSSSIAPQRTKEGLILVDWYTTDDPANPQNWSSKKKGLTALQIW</sequence>
<reference evidence="2 3" key="1">
    <citation type="journal article" date="2024" name="IMA Fungus">
        <title>IMA Genome - F19 : A genome assembly and annotation guide to empower mycologists, including annotated draft genome sequences of Ceratocystis pirilliformis, Diaporthe australafricana, Fusarium ophioides, Paecilomyces lecythidis, and Sporothrix stenoceras.</title>
        <authorList>
            <person name="Aylward J."/>
            <person name="Wilson A.M."/>
            <person name="Visagie C.M."/>
            <person name="Spraker J."/>
            <person name="Barnes I."/>
            <person name="Buitendag C."/>
            <person name="Ceriani C."/>
            <person name="Del Mar Angel L."/>
            <person name="du Plessis D."/>
            <person name="Fuchs T."/>
            <person name="Gasser K."/>
            <person name="Kramer D."/>
            <person name="Li W."/>
            <person name="Munsamy K."/>
            <person name="Piso A."/>
            <person name="Price J.L."/>
            <person name="Sonnekus B."/>
            <person name="Thomas C."/>
            <person name="van der Nest A."/>
            <person name="van Dijk A."/>
            <person name="van Heerden A."/>
            <person name="van Vuuren N."/>
            <person name="Yilmaz N."/>
            <person name="Duong T.A."/>
            <person name="van der Merwe N.A."/>
            <person name="Wingfield M.J."/>
            <person name="Wingfield B.D."/>
        </authorList>
    </citation>
    <scope>NUCLEOTIDE SEQUENCE [LARGE SCALE GENOMIC DNA]</scope>
    <source>
        <strain evidence="2 3">CMW 18167</strain>
    </source>
</reference>
<organism evidence="2 3">
    <name type="scientific">Paecilomyces lecythidis</name>
    <dbReference type="NCBI Taxonomy" id="3004212"/>
    <lineage>
        <taxon>Eukaryota</taxon>
        <taxon>Fungi</taxon>
        <taxon>Dikarya</taxon>
        <taxon>Ascomycota</taxon>
        <taxon>Pezizomycotina</taxon>
        <taxon>Eurotiomycetes</taxon>
        <taxon>Eurotiomycetidae</taxon>
        <taxon>Eurotiales</taxon>
        <taxon>Thermoascaceae</taxon>
        <taxon>Paecilomyces</taxon>
    </lineage>
</organism>
<feature type="region of interest" description="Disordered" evidence="1">
    <location>
        <begin position="44"/>
        <end position="119"/>
    </location>
</feature>